<comment type="function">
    <text evidence="4">An aminoacyl-tRNA editing enzyme that deacylates mischarged D-aminoacyl-tRNAs. Also deacylates mischarged glycyl-tRNA(Ala), protecting cells against glycine mischarging by AlaRS. Acts via tRNA-based rather than protein-based catalysis; rejects L-amino acids rather than detecting D-amino acids in the active site. By recycling D-aminoacyl-tRNA to D-amino acids and free tRNA molecules, this enzyme counteracts the toxicity associated with the formation of D-aminoacyl-tRNA entities in vivo and helps enforce protein L-homochirality.</text>
</comment>
<reference evidence="5" key="1">
    <citation type="submission" date="2020-10" db="EMBL/GenBank/DDBJ databases">
        <authorList>
            <person name="Gilroy R."/>
        </authorList>
    </citation>
    <scope>NUCLEOTIDE SEQUENCE</scope>
    <source>
        <strain evidence="5">18911</strain>
    </source>
</reference>
<dbReference type="SUPFAM" id="SSF69500">
    <property type="entry name" value="DTD-like"/>
    <property type="match status" value="1"/>
</dbReference>
<accession>A0A9D1SHJ0</accession>
<dbReference type="NCBIfam" id="TIGR00256">
    <property type="entry name" value="D-aminoacyl-tRNA deacylase"/>
    <property type="match status" value="1"/>
</dbReference>
<feature type="short sequence motif" description="Gly-cisPro motif, important for rejection of L-amino acids" evidence="4">
    <location>
        <begin position="137"/>
        <end position="138"/>
    </location>
</feature>
<organism evidence="5 6">
    <name type="scientific">Candidatus Stercoripulliclostridium merdigallinarum</name>
    <dbReference type="NCBI Taxonomy" id="2840951"/>
    <lineage>
        <taxon>Bacteria</taxon>
        <taxon>Bacillati</taxon>
        <taxon>Bacillota</taxon>
        <taxon>Clostridia</taxon>
        <taxon>Eubacteriales</taxon>
        <taxon>Candidatus Stercoripulliclostridium</taxon>
    </lineage>
</organism>
<dbReference type="GO" id="GO:0106026">
    <property type="term" value="F:Gly-tRNA(Ala) deacylase activity"/>
    <property type="evidence" value="ECO:0007669"/>
    <property type="project" value="UniProtKB-UniRule"/>
</dbReference>
<evidence type="ECO:0000256" key="1">
    <source>
        <dbReference type="ARBA" id="ARBA00009673"/>
    </source>
</evidence>
<dbReference type="AlphaFoldDB" id="A0A9D1SHJ0"/>
<evidence type="ECO:0000256" key="2">
    <source>
        <dbReference type="ARBA" id="ARBA00022555"/>
    </source>
</evidence>
<dbReference type="GO" id="GO:0005737">
    <property type="term" value="C:cytoplasm"/>
    <property type="evidence" value="ECO:0007669"/>
    <property type="project" value="UniProtKB-SubCell"/>
</dbReference>
<comment type="domain">
    <text evidence="4">A Gly-cisPro motif from one monomer fits into the active site of the other monomer to allow specific chiral rejection of L-amino acids.</text>
</comment>
<keyword evidence="2 4" id="KW-0820">tRNA-binding</keyword>
<dbReference type="HAMAP" id="MF_00518">
    <property type="entry name" value="Deacylase_Dtd"/>
    <property type="match status" value="1"/>
</dbReference>
<dbReference type="Proteomes" id="UP000824094">
    <property type="component" value="Unassembled WGS sequence"/>
</dbReference>
<dbReference type="PANTHER" id="PTHR10472">
    <property type="entry name" value="D-TYROSYL-TRNA TYR DEACYLASE"/>
    <property type="match status" value="1"/>
</dbReference>
<comment type="subcellular location">
    <subcellularLocation>
        <location evidence="4">Cytoplasm</location>
    </subcellularLocation>
</comment>
<evidence type="ECO:0000256" key="3">
    <source>
        <dbReference type="ARBA" id="ARBA00022801"/>
    </source>
</evidence>
<keyword evidence="4" id="KW-0963">Cytoplasm</keyword>
<sequence>MKAVIQRVYGAELSVGGETVSKISNGMTVYFGVAKGDAETDCERYAKKIANLRIFEDDNGKMNLSVKDISGEILLISQFTLLANTDRGNRPDFFGAEAPDRAKVLYEYMGKCLEAEGIPVKYGVFGADMTILQSNAGPVTIIMELPKK</sequence>
<gene>
    <name evidence="4" type="primary">dtd</name>
    <name evidence="5" type="ORF">IAB05_04830</name>
</gene>
<comment type="similarity">
    <text evidence="1 4">Belongs to the DTD family.</text>
</comment>
<protein>
    <recommendedName>
        <fullName evidence="4">D-aminoacyl-tRNA deacylase</fullName>
        <shortName evidence="4">DTD</shortName>
        <ecNumber evidence="4">3.1.1.96</ecNumber>
    </recommendedName>
    <alternativeName>
        <fullName evidence="4">Gly-tRNA(Ala) deacylase</fullName>
        <ecNumber evidence="4">3.1.1.-</ecNumber>
    </alternativeName>
</protein>
<dbReference type="GO" id="GO:0019478">
    <property type="term" value="P:D-amino acid catabolic process"/>
    <property type="evidence" value="ECO:0007669"/>
    <property type="project" value="UniProtKB-UniRule"/>
</dbReference>
<evidence type="ECO:0000256" key="4">
    <source>
        <dbReference type="HAMAP-Rule" id="MF_00518"/>
    </source>
</evidence>
<dbReference type="EC" id="3.1.1.-" evidence="4"/>
<comment type="caution">
    <text evidence="5">The sequence shown here is derived from an EMBL/GenBank/DDBJ whole genome shotgun (WGS) entry which is preliminary data.</text>
</comment>
<name>A0A9D1SHJ0_9FIRM</name>
<dbReference type="Gene3D" id="3.50.80.10">
    <property type="entry name" value="D-tyrosyl-tRNA(Tyr) deacylase"/>
    <property type="match status" value="1"/>
</dbReference>
<dbReference type="EC" id="3.1.1.96" evidence="4"/>
<dbReference type="PANTHER" id="PTHR10472:SF5">
    <property type="entry name" value="D-AMINOACYL-TRNA DEACYLASE 1"/>
    <property type="match status" value="1"/>
</dbReference>
<dbReference type="EMBL" id="DVNF01000143">
    <property type="protein sequence ID" value="HIU60694.1"/>
    <property type="molecule type" value="Genomic_DNA"/>
</dbReference>
<evidence type="ECO:0000313" key="6">
    <source>
        <dbReference type="Proteomes" id="UP000824094"/>
    </source>
</evidence>
<reference evidence="5" key="2">
    <citation type="journal article" date="2021" name="PeerJ">
        <title>Extensive microbial diversity within the chicken gut microbiome revealed by metagenomics and culture.</title>
        <authorList>
            <person name="Gilroy R."/>
            <person name="Ravi A."/>
            <person name="Getino M."/>
            <person name="Pursley I."/>
            <person name="Horton D.L."/>
            <person name="Alikhan N.F."/>
            <person name="Baker D."/>
            <person name="Gharbi K."/>
            <person name="Hall N."/>
            <person name="Watson M."/>
            <person name="Adriaenssens E.M."/>
            <person name="Foster-Nyarko E."/>
            <person name="Jarju S."/>
            <person name="Secka A."/>
            <person name="Antonio M."/>
            <person name="Oren A."/>
            <person name="Chaudhuri R.R."/>
            <person name="La Ragione R."/>
            <person name="Hildebrand F."/>
            <person name="Pallen M.J."/>
        </authorList>
    </citation>
    <scope>NUCLEOTIDE SEQUENCE</scope>
    <source>
        <strain evidence="5">18911</strain>
    </source>
</reference>
<dbReference type="GO" id="GO:0000049">
    <property type="term" value="F:tRNA binding"/>
    <property type="evidence" value="ECO:0007669"/>
    <property type="project" value="UniProtKB-UniRule"/>
</dbReference>
<dbReference type="GO" id="GO:0051500">
    <property type="term" value="F:D-tyrosyl-tRNA(Tyr) deacylase activity"/>
    <property type="evidence" value="ECO:0007669"/>
    <property type="project" value="TreeGrafter"/>
</dbReference>
<dbReference type="Pfam" id="PF02580">
    <property type="entry name" value="Tyr_Deacylase"/>
    <property type="match status" value="1"/>
</dbReference>
<comment type="subunit">
    <text evidence="4">Homodimer.</text>
</comment>
<comment type="catalytic activity">
    <reaction evidence="4">
        <text>a D-aminoacyl-tRNA + H2O = a tRNA + a D-alpha-amino acid + H(+)</text>
        <dbReference type="Rhea" id="RHEA:13953"/>
        <dbReference type="Rhea" id="RHEA-COMP:10123"/>
        <dbReference type="Rhea" id="RHEA-COMP:10124"/>
        <dbReference type="ChEBI" id="CHEBI:15377"/>
        <dbReference type="ChEBI" id="CHEBI:15378"/>
        <dbReference type="ChEBI" id="CHEBI:59871"/>
        <dbReference type="ChEBI" id="CHEBI:78442"/>
        <dbReference type="ChEBI" id="CHEBI:79333"/>
        <dbReference type="EC" id="3.1.1.96"/>
    </reaction>
</comment>
<dbReference type="GO" id="GO:0043908">
    <property type="term" value="F:Ser(Gly)-tRNA(Ala) hydrolase activity"/>
    <property type="evidence" value="ECO:0007669"/>
    <property type="project" value="UniProtKB-UniRule"/>
</dbReference>
<evidence type="ECO:0000313" key="5">
    <source>
        <dbReference type="EMBL" id="HIU60694.1"/>
    </source>
</evidence>
<dbReference type="InterPro" id="IPR023509">
    <property type="entry name" value="DTD-like_sf"/>
</dbReference>
<dbReference type="FunFam" id="3.50.80.10:FF:000001">
    <property type="entry name" value="D-aminoacyl-tRNA deacylase"/>
    <property type="match status" value="1"/>
</dbReference>
<comment type="catalytic activity">
    <reaction evidence="4">
        <text>glycyl-tRNA(Ala) + H2O = tRNA(Ala) + glycine + H(+)</text>
        <dbReference type="Rhea" id="RHEA:53744"/>
        <dbReference type="Rhea" id="RHEA-COMP:9657"/>
        <dbReference type="Rhea" id="RHEA-COMP:13640"/>
        <dbReference type="ChEBI" id="CHEBI:15377"/>
        <dbReference type="ChEBI" id="CHEBI:15378"/>
        <dbReference type="ChEBI" id="CHEBI:57305"/>
        <dbReference type="ChEBI" id="CHEBI:78442"/>
        <dbReference type="ChEBI" id="CHEBI:78522"/>
    </reaction>
</comment>
<keyword evidence="4" id="KW-0694">RNA-binding</keyword>
<proteinExistence type="inferred from homology"/>
<keyword evidence="3 4" id="KW-0378">Hydrolase</keyword>
<dbReference type="InterPro" id="IPR003732">
    <property type="entry name" value="Daa-tRNA_deacyls_DTD"/>
</dbReference>